<dbReference type="InterPro" id="IPR013536">
    <property type="entry name" value="WLM_dom"/>
</dbReference>
<organism evidence="2 3">
    <name type="scientific">Diplodia seriata</name>
    <dbReference type="NCBI Taxonomy" id="420778"/>
    <lineage>
        <taxon>Eukaryota</taxon>
        <taxon>Fungi</taxon>
        <taxon>Dikarya</taxon>
        <taxon>Ascomycota</taxon>
        <taxon>Pezizomycotina</taxon>
        <taxon>Dothideomycetes</taxon>
        <taxon>Dothideomycetes incertae sedis</taxon>
        <taxon>Botryosphaeriales</taxon>
        <taxon>Botryosphaeriaceae</taxon>
        <taxon>Diplodia</taxon>
    </lineage>
</organism>
<protein>
    <recommendedName>
        <fullName evidence="1">WLM domain-containing protein</fullName>
    </recommendedName>
</protein>
<reference evidence="2 3" key="1">
    <citation type="submission" date="2024-02" db="EMBL/GenBank/DDBJ databases">
        <title>De novo assembly and annotation of 12 fungi associated with fruit tree decline syndrome in Ontario, Canada.</title>
        <authorList>
            <person name="Sulman M."/>
            <person name="Ellouze W."/>
            <person name="Ilyukhin E."/>
        </authorList>
    </citation>
    <scope>NUCLEOTIDE SEQUENCE [LARGE SCALE GENOMIC DNA]</scope>
    <source>
        <strain evidence="2 3">FDS-637</strain>
    </source>
</reference>
<dbReference type="InterPro" id="IPR053000">
    <property type="entry name" value="WSS1-like_metalloprotease"/>
</dbReference>
<dbReference type="Pfam" id="PF08325">
    <property type="entry name" value="WLM"/>
    <property type="match status" value="1"/>
</dbReference>
<evidence type="ECO:0000259" key="1">
    <source>
        <dbReference type="PROSITE" id="PS51397"/>
    </source>
</evidence>
<dbReference type="GeneID" id="92012274"/>
<comment type="caution">
    <text evidence="2">The sequence shown here is derived from an EMBL/GenBank/DDBJ whole genome shotgun (WGS) entry which is preliminary data.</text>
</comment>
<name>A0ABR3C9V1_9PEZI</name>
<evidence type="ECO:0000313" key="3">
    <source>
        <dbReference type="Proteomes" id="UP001430584"/>
    </source>
</evidence>
<keyword evidence="3" id="KW-1185">Reference proteome</keyword>
<proteinExistence type="predicted"/>
<dbReference type="RefSeq" id="XP_066630407.1">
    <property type="nucleotide sequence ID" value="XM_066779603.1"/>
</dbReference>
<evidence type="ECO:0000313" key="2">
    <source>
        <dbReference type="EMBL" id="KAL0257378.1"/>
    </source>
</evidence>
<feature type="domain" description="WLM" evidence="1">
    <location>
        <begin position="1"/>
        <end position="107"/>
    </location>
</feature>
<dbReference type="Proteomes" id="UP001430584">
    <property type="component" value="Unassembled WGS sequence"/>
</dbReference>
<sequence>MAPQEIDPQFGSYVHIRDLPRQNEALLFLKKLASVVKPIMRKRGWKVGELAEFLPPELNLLGLNVNQGQKIFLRLRYGHDPKQFLAYDTVVDTLLHDGMSYAKSITR</sequence>
<dbReference type="PANTHER" id="PTHR46622">
    <property type="entry name" value="DNA-DEPENDENT METALLOPROTEASE WSS1"/>
    <property type="match status" value="1"/>
</dbReference>
<dbReference type="PROSITE" id="PS51397">
    <property type="entry name" value="WLM"/>
    <property type="match status" value="1"/>
</dbReference>
<dbReference type="PANTHER" id="PTHR46622:SF1">
    <property type="entry name" value="DNA-DEPENDENT METALLOPROTEASE WSS1"/>
    <property type="match status" value="1"/>
</dbReference>
<dbReference type="EMBL" id="JAJVCZ030000008">
    <property type="protein sequence ID" value="KAL0257378.1"/>
    <property type="molecule type" value="Genomic_DNA"/>
</dbReference>
<gene>
    <name evidence="2" type="ORF">SLS55_008189</name>
</gene>
<accession>A0ABR3C9V1</accession>